<keyword evidence="5 8" id="KW-0812">Transmembrane</keyword>
<evidence type="ECO:0000256" key="3">
    <source>
        <dbReference type="ARBA" id="ARBA00022448"/>
    </source>
</evidence>
<comment type="caution">
    <text evidence="9">The sequence shown here is derived from an EMBL/GenBank/DDBJ whole genome shotgun (WGS) entry which is preliminary data.</text>
</comment>
<dbReference type="EMBL" id="RHHR01000007">
    <property type="protein sequence ID" value="RNB76406.1"/>
    <property type="molecule type" value="Genomic_DNA"/>
</dbReference>
<feature type="transmembrane region" description="Helical" evidence="8">
    <location>
        <begin position="408"/>
        <end position="429"/>
    </location>
</feature>
<feature type="transmembrane region" description="Helical" evidence="8">
    <location>
        <begin position="145"/>
        <end position="163"/>
    </location>
</feature>
<dbReference type="RefSeq" id="WP_122907615.1">
    <property type="nucleotide sequence ID" value="NZ_CBCSBE010000008.1"/>
</dbReference>
<keyword evidence="10" id="KW-1185">Reference proteome</keyword>
<dbReference type="PANTHER" id="PTHR34975:SF2">
    <property type="entry name" value="SPORE GERMINATION PROTEIN A2"/>
    <property type="match status" value="1"/>
</dbReference>
<dbReference type="Proteomes" id="UP000282028">
    <property type="component" value="Unassembled WGS sequence"/>
</dbReference>
<dbReference type="AlphaFoldDB" id="A0A3M8CKW7"/>
<protein>
    <submittedName>
        <fullName evidence="9">Spore gernimation protein</fullName>
    </submittedName>
</protein>
<dbReference type="OrthoDB" id="2829675at2"/>
<feature type="transmembrane region" description="Helical" evidence="8">
    <location>
        <begin position="73"/>
        <end position="95"/>
    </location>
</feature>
<dbReference type="GO" id="GO:0016020">
    <property type="term" value="C:membrane"/>
    <property type="evidence" value="ECO:0007669"/>
    <property type="project" value="UniProtKB-SubCell"/>
</dbReference>
<evidence type="ECO:0000256" key="4">
    <source>
        <dbReference type="ARBA" id="ARBA00022544"/>
    </source>
</evidence>
<comment type="similarity">
    <text evidence="2">Belongs to the amino acid-polyamine-organocation (APC) superfamily. Spore germination protein (SGP) (TC 2.A.3.9) family.</text>
</comment>
<feature type="transmembrane region" description="Helical" evidence="8">
    <location>
        <begin position="218"/>
        <end position="242"/>
    </location>
</feature>
<feature type="transmembrane region" description="Helical" evidence="8">
    <location>
        <begin position="329"/>
        <end position="351"/>
    </location>
</feature>
<feature type="transmembrane region" description="Helical" evidence="8">
    <location>
        <begin position="272"/>
        <end position="292"/>
    </location>
</feature>
<proteinExistence type="inferred from homology"/>
<organism evidence="9 10">
    <name type="scientific">Brevibacillus invocatus</name>
    <dbReference type="NCBI Taxonomy" id="173959"/>
    <lineage>
        <taxon>Bacteria</taxon>
        <taxon>Bacillati</taxon>
        <taxon>Bacillota</taxon>
        <taxon>Bacilli</taxon>
        <taxon>Bacillales</taxon>
        <taxon>Paenibacillaceae</taxon>
        <taxon>Brevibacillus</taxon>
    </lineage>
</organism>
<evidence type="ECO:0000256" key="1">
    <source>
        <dbReference type="ARBA" id="ARBA00004141"/>
    </source>
</evidence>
<feature type="transmembrane region" description="Helical" evidence="8">
    <location>
        <begin position="304"/>
        <end position="323"/>
    </location>
</feature>
<evidence type="ECO:0000256" key="2">
    <source>
        <dbReference type="ARBA" id="ARBA00007998"/>
    </source>
</evidence>
<dbReference type="Pfam" id="PF03845">
    <property type="entry name" value="Spore_permease"/>
    <property type="match status" value="1"/>
</dbReference>
<sequence>MLQKQVVSHRQVAWLVGSVLLTGSMITFYQSLVQVAKMDAWFSQLLPMIYAIFICYVLMELVHIYPGKNIFEIMFLICGKWFGGFINLILVLYILTILTVDVKGLSFFIQASLLPQTPLEIILLVFVLLLMSYRTLEVAARVNEIYFPTHIIVNFLLFLFLANEFSPERFEPMLSSGVKQILISNYMSMGVYGDIILFGAFLPVFIQPQLFFAAFKHGVIIVGFMSSLILLVLLGVMGYTIASRLNYPVLSLVQQIHVTDFLDRVEIFMLSLWFPAFTIKVIIAYLALLTGIGTFGGERQHKPYNPPVGFLLVVTSLLSFQHVEEMEVFVGYAYSTMVLIIQVPLLLFLFFRSRIQGSKRAHEKTGIPPDNRYSRFYRAMSWTSNLSIVGCLIAVSIGKWFFEMDKSVGQIVVIVIICLLFIAMVASYCQMQVVNHYLHRTRTTIASTGNKH</sequence>
<feature type="transmembrane region" description="Helical" evidence="8">
    <location>
        <begin position="107"/>
        <end position="133"/>
    </location>
</feature>
<reference evidence="9 10" key="1">
    <citation type="submission" date="2018-10" db="EMBL/GenBank/DDBJ databases">
        <title>Phylogenomics of Brevibacillus.</title>
        <authorList>
            <person name="Dunlap C."/>
        </authorList>
    </citation>
    <scope>NUCLEOTIDE SEQUENCE [LARGE SCALE GENOMIC DNA]</scope>
    <source>
        <strain evidence="9 10">JCM 12215</strain>
    </source>
</reference>
<keyword evidence="6 8" id="KW-1133">Transmembrane helix</keyword>
<feature type="transmembrane region" description="Helical" evidence="8">
    <location>
        <begin position="12"/>
        <end position="29"/>
    </location>
</feature>
<dbReference type="InterPro" id="IPR004761">
    <property type="entry name" value="Spore_GerAB"/>
</dbReference>
<gene>
    <name evidence="9" type="ORF">EDM52_03495</name>
</gene>
<evidence type="ECO:0000256" key="6">
    <source>
        <dbReference type="ARBA" id="ARBA00022989"/>
    </source>
</evidence>
<evidence type="ECO:0000313" key="10">
    <source>
        <dbReference type="Proteomes" id="UP000282028"/>
    </source>
</evidence>
<name>A0A3M8CKW7_9BACL</name>
<keyword evidence="7 8" id="KW-0472">Membrane</keyword>
<accession>A0A3M8CKW7</accession>
<evidence type="ECO:0000256" key="7">
    <source>
        <dbReference type="ARBA" id="ARBA00023136"/>
    </source>
</evidence>
<dbReference type="NCBIfam" id="TIGR00912">
    <property type="entry name" value="2A0309"/>
    <property type="match status" value="1"/>
</dbReference>
<comment type="subcellular location">
    <subcellularLocation>
        <location evidence="1">Membrane</location>
        <topology evidence="1">Multi-pass membrane protein</topology>
    </subcellularLocation>
</comment>
<feature type="transmembrane region" description="Helical" evidence="8">
    <location>
        <begin position="41"/>
        <end position="61"/>
    </location>
</feature>
<evidence type="ECO:0000256" key="5">
    <source>
        <dbReference type="ARBA" id="ARBA00022692"/>
    </source>
</evidence>
<keyword evidence="3" id="KW-0813">Transport</keyword>
<feature type="transmembrane region" description="Helical" evidence="8">
    <location>
        <begin position="183"/>
        <end position="206"/>
    </location>
</feature>
<keyword evidence="4" id="KW-0309">Germination</keyword>
<evidence type="ECO:0000313" key="9">
    <source>
        <dbReference type="EMBL" id="RNB76406.1"/>
    </source>
</evidence>
<dbReference type="GO" id="GO:0009847">
    <property type="term" value="P:spore germination"/>
    <property type="evidence" value="ECO:0007669"/>
    <property type="project" value="InterPro"/>
</dbReference>
<dbReference type="PANTHER" id="PTHR34975">
    <property type="entry name" value="SPORE GERMINATION PROTEIN A2"/>
    <property type="match status" value="1"/>
</dbReference>
<feature type="transmembrane region" description="Helical" evidence="8">
    <location>
        <begin position="382"/>
        <end position="402"/>
    </location>
</feature>
<evidence type="ECO:0000256" key="8">
    <source>
        <dbReference type="SAM" id="Phobius"/>
    </source>
</evidence>